<organism evidence="3 4">
    <name type="scientific">Trypanosoma congolense (strain IL3000)</name>
    <dbReference type="NCBI Taxonomy" id="1068625"/>
    <lineage>
        <taxon>Eukaryota</taxon>
        <taxon>Discoba</taxon>
        <taxon>Euglenozoa</taxon>
        <taxon>Kinetoplastea</taxon>
        <taxon>Metakinetoplastina</taxon>
        <taxon>Trypanosomatida</taxon>
        <taxon>Trypanosomatidae</taxon>
        <taxon>Trypanosoma</taxon>
        <taxon>Nannomonas</taxon>
    </lineage>
</organism>
<dbReference type="PANTHER" id="PTHR31921:SF1">
    <property type="entry name" value="PROTEIN DPCD"/>
    <property type="match status" value="1"/>
</dbReference>
<name>F9WK61_TRYCI</name>
<protein>
    <recommendedName>
        <fullName evidence="2">Protein DPCD</fullName>
    </recommendedName>
</protein>
<dbReference type="InterPro" id="IPR026224">
    <property type="entry name" value="DPCD"/>
</dbReference>
<evidence type="ECO:0000313" key="3">
    <source>
        <dbReference type="EMBL" id="CCD17722.1"/>
    </source>
</evidence>
<dbReference type="OMA" id="PILCEME"/>
<dbReference type="VEuPathDB" id="TriTrypDB:TcIL3000_0_25060"/>
<dbReference type="PANTHER" id="PTHR31921">
    <property type="entry name" value="PROTEIN DPCD"/>
    <property type="match status" value="1"/>
</dbReference>
<evidence type="ECO:0000313" key="4">
    <source>
        <dbReference type="Proteomes" id="UP000000702"/>
    </source>
</evidence>
<evidence type="ECO:0000256" key="2">
    <source>
        <dbReference type="ARBA" id="ARBA00020330"/>
    </source>
</evidence>
<dbReference type="Pfam" id="PF14913">
    <property type="entry name" value="DPCD"/>
    <property type="match status" value="1"/>
</dbReference>
<sequence>MSATLAEPRTSVIVNGRRRITSKFTDGGEMIEEYDVITDDLLLRKYRSKTRLGGFSAWEVEVGSESMARNLEKELMVETSGSPELVRQDTTEFYVFRIRNLPYAKDLFSVTVEYPQPDGVGEIVVRTSNKKYFKRISVPDMNRRQIKLDPSHLTFDLQHNTLVIRYKKHLAVLAAESAAKKERVSLPAKRIDDADPNSGCNHQ</sequence>
<dbReference type="Proteomes" id="UP000000702">
    <property type="component" value="Unassembled WGS sequence"/>
</dbReference>
<dbReference type="PRINTS" id="PR02065">
    <property type="entry name" value="PROTEINDPCD"/>
</dbReference>
<comment type="similarity">
    <text evidence="1">Belongs to the DPCD family.</text>
</comment>
<reference evidence="3 4" key="2">
    <citation type="journal article" date="2012" name="Proc. Natl. Acad. Sci. U.S.A.">
        <title>Antigenic diversity is generated by distinct evolutionary mechanisms in African trypanosome species.</title>
        <authorList>
            <person name="Jackson A.P."/>
            <person name="Berry A."/>
            <person name="Aslett M."/>
            <person name="Allison H.C."/>
            <person name="Burton P."/>
            <person name="Vavrova-Anderson J."/>
            <person name="Brown R."/>
            <person name="Browne H."/>
            <person name="Corton N."/>
            <person name="Hauser H."/>
            <person name="Gamble J."/>
            <person name="Gilderthorp R."/>
            <person name="Marcello L."/>
            <person name="McQuillan J."/>
            <person name="Otto T.D."/>
            <person name="Quail M.A."/>
            <person name="Sanders M.J."/>
            <person name="van Tonder A."/>
            <person name="Ginger M.L."/>
            <person name="Field M.C."/>
            <person name="Barry J.D."/>
            <person name="Hertz-Fowler C."/>
            <person name="Berriman M."/>
        </authorList>
    </citation>
    <scope>NUCLEOTIDE SEQUENCE [LARGE SCALE GENOMIC DNA]</scope>
    <source>
        <strain evidence="3 4">IL3000</strain>
    </source>
</reference>
<comment type="caution">
    <text evidence="3">The sequence shown here is derived from an EMBL/GenBank/DDBJ whole genome shotgun (WGS) entry which is preliminary data.</text>
</comment>
<gene>
    <name evidence="3" type="ORF">TCIL3000_0_25060</name>
</gene>
<keyword evidence="4" id="KW-1185">Reference proteome</keyword>
<reference evidence="4" key="1">
    <citation type="submission" date="2011-07" db="EMBL/GenBank/DDBJ databases">
        <title>Divergent evolution of antigenic variation in African trypanosomes.</title>
        <authorList>
            <person name="Jackson A.P."/>
            <person name="Berry A."/>
            <person name="Allison H.C."/>
            <person name="Burton P."/>
            <person name="Anderson J."/>
            <person name="Aslett M."/>
            <person name="Brown R."/>
            <person name="Corton N."/>
            <person name="Harris D."/>
            <person name="Hauser H."/>
            <person name="Gamble J."/>
            <person name="Gilderthorp R."/>
            <person name="McQuillan J."/>
            <person name="Quail M.A."/>
            <person name="Sanders M."/>
            <person name="Van Tonder A."/>
            <person name="Ginger M.L."/>
            <person name="Donelson J.E."/>
            <person name="Field M.C."/>
            <person name="Barry J.D."/>
            <person name="Berriman M."/>
            <person name="Hertz-Fowler C."/>
        </authorList>
    </citation>
    <scope>NUCLEOTIDE SEQUENCE [LARGE SCALE GENOMIC DNA]</scope>
    <source>
        <strain evidence="4">IL3000</strain>
    </source>
</reference>
<accession>F9WK61</accession>
<evidence type="ECO:0000256" key="1">
    <source>
        <dbReference type="ARBA" id="ARBA00010597"/>
    </source>
</evidence>
<dbReference type="AlphaFoldDB" id="F9WK61"/>
<dbReference type="EMBL" id="CAEQ01002814">
    <property type="protein sequence ID" value="CCD17722.1"/>
    <property type="molecule type" value="Genomic_DNA"/>
</dbReference>
<proteinExistence type="inferred from homology"/>